<accession>A0A9Q0GCA6</accession>
<keyword evidence="3" id="KW-1185">Reference proteome</keyword>
<protein>
    <submittedName>
        <fullName evidence="2">Uncharacterized protein</fullName>
    </submittedName>
</protein>
<organism evidence="2 3">
    <name type="scientific">Turnera subulata</name>
    <dbReference type="NCBI Taxonomy" id="218843"/>
    <lineage>
        <taxon>Eukaryota</taxon>
        <taxon>Viridiplantae</taxon>
        <taxon>Streptophyta</taxon>
        <taxon>Embryophyta</taxon>
        <taxon>Tracheophyta</taxon>
        <taxon>Spermatophyta</taxon>
        <taxon>Magnoliopsida</taxon>
        <taxon>eudicotyledons</taxon>
        <taxon>Gunneridae</taxon>
        <taxon>Pentapetalae</taxon>
        <taxon>rosids</taxon>
        <taxon>fabids</taxon>
        <taxon>Malpighiales</taxon>
        <taxon>Passifloraceae</taxon>
        <taxon>Turnera</taxon>
    </lineage>
</organism>
<dbReference type="PANTHER" id="PTHR46250">
    <property type="entry name" value="MYB/SANT-LIKE DNA-BINDING DOMAIN PROTEIN-RELATED"/>
    <property type="match status" value="1"/>
</dbReference>
<evidence type="ECO:0000313" key="2">
    <source>
        <dbReference type="EMBL" id="KAJ4846410.1"/>
    </source>
</evidence>
<name>A0A9Q0GCA6_9ROSI</name>
<feature type="non-terminal residue" evidence="2">
    <location>
        <position position="218"/>
    </location>
</feature>
<sequence length="218" mass="24139">PLLPLVHSLSLDLWCRSKARCVAREGSWSSCDKGIKLCWKKYPSRSYKCGKPFPLYPKLEYVFGVDRATGVLGELPQEADEVLADGDEGEGDTGLVDPPVRPSNPNDQTATFPDISTNPSTTSGSKKRKKSSDNLDILAGAIVNGIENYGVYVEKLADAMIGKDPTRVIGSELKRLGLTPNQSVIVAMKMSRNPDIARYFWEMDDEQRQELIKTLLFD</sequence>
<dbReference type="PANTHER" id="PTHR46250:SF18">
    <property type="entry name" value="MYB_SANT-LIKE DOMAIN-CONTAINING PROTEIN"/>
    <property type="match status" value="1"/>
</dbReference>
<comment type="caution">
    <text evidence="2">The sequence shown here is derived from an EMBL/GenBank/DDBJ whole genome shotgun (WGS) entry which is preliminary data.</text>
</comment>
<gene>
    <name evidence="2" type="ORF">Tsubulata_006035</name>
</gene>
<feature type="region of interest" description="Disordered" evidence="1">
    <location>
        <begin position="84"/>
        <end position="130"/>
    </location>
</feature>
<dbReference type="OrthoDB" id="1748457at2759"/>
<feature type="compositionally biased region" description="Polar residues" evidence="1">
    <location>
        <begin position="103"/>
        <end position="119"/>
    </location>
</feature>
<proteinExistence type="predicted"/>
<dbReference type="AlphaFoldDB" id="A0A9Q0GCA6"/>
<reference evidence="2" key="2">
    <citation type="journal article" date="2023" name="Plants (Basel)">
        <title>Annotation of the Turnera subulata (Passifloraceae) Draft Genome Reveals the S-Locus Evolved after the Divergence of Turneroideae from Passifloroideae in a Stepwise Manner.</title>
        <authorList>
            <person name="Henning P.M."/>
            <person name="Roalson E.H."/>
            <person name="Mir W."/>
            <person name="McCubbin A.G."/>
            <person name="Shore J.S."/>
        </authorList>
    </citation>
    <scope>NUCLEOTIDE SEQUENCE</scope>
    <source>
        <strain evidence="2">F60SS</strain>
    </source>
</reference>
<evidence type="ECO:0000313" key="3">
    <source>
        <dbReference type="Proteomes" id="UP001141552"/>
    </source>
</evidence>
<reference evidence="2" key="1">
    <citation type="submission" date="2022-02" db="EMBL/GenBank/DDBJ databases">
        <authorList>
            <person name="Henning P.M."/>
            <person name="McCubbin A.G."/>
            <person name="Shore J.S."/>
        </authorList>
    </citation>
    <scope>NUCLEOTIDE SEQUENCE</scope>
    <source>
        <strain evidence="2">F60SS</strain>
        <tissue evidence="2">Leaves</tissue>
    </source>
</reference>
<dbReference type="EMBL" id="JAKUCV010001432">
    <property type="protein sequence ID" value="KAJ4846410.1"/>
    <property type="molecule type" value="Genomic_DNA"/>
</dbReference>
<evidence type="ECO:0000256" key="1">
    <source>
        <dbReference type="SAM" id="MobiDB-lite"/>
    </source>
</evidence>
<dbReference type="Proteomes" id="UP001141552">
    <property type="component" value="Unassembled WGS sequence"/>
</dbReference>